<dbReference type="Gramene" id="rna-AYBTSS11_LOCUS7007">
    <property type="protein sequence ID" value="CAJ1935617.1"/>
    <property type="gene ID" value="gene-AYBTSS11_LOCUS7007"/>
</dbReference>
<proteinExistence type="predicted"/>
<sequence length="72" mass="8099">MEGGPLESRTQQPRVTVCVTHVNVQQHMNPHRHVISCQSKTKSPIEVIHRKLERGGFIGAQVEGVLDLELFD</sequence>
<protein>
    <submittedName>
        <fullName evidence="1">Uncharacterized protein</fullName>
    </submittedName>
</protein>
<accession>A0AA86RYM0</accession>
<name>A0AA86RYM0_9FABA</name>
<organism evidence="1 2">
    <name type="scientific">Sphenostylis stenocarpa</name>
    <dbReference type="NCBI Taxonomy" id="92480"/>
    <lineage>
        <taxon>Eukaryota</taxon>
        <taxon>Viridiplantae</taxon>
        <taxon>Streptophyta</taxon>
        <taxon>Embryophyta</taxon>
        <taxon>Tracheophyta</taxon>
        <taxon>Spermatophyta</taxon>
        <taxon>Magnoliopsida</taxon>
        <taxon>eudicotyledons</taxon>
        <taxon>Gunneridae</taxon>
        <taxon>Pentapetalae</taxon>
        <taxon>rosids</taxon>
        <taxon>fabids</taxon>
        <taxon>Fabales</taxon>
        <taxon>Fabaceae</taxon>
        <taxon>Papilionoideae</taxon>
        <taxon>50 kb inversion clade</taxon>
        <taxon>NPAAA clade</taxon>
        <taxon>indigoferoid/millettioid clade</taxon>
        <taxon>Phaseoleae</taxon>
        <taxon>Sphenostylis</taxon>
    </lineage>
</organism>
<reference evidence="1" key="1">
    <citation type="submission" date="2023-10" db="EMBL/GenBank/DDBJ databases">
        <authorList>
            <person name="Domelevo Entfellner J.-B."/>
        </authorList>
    </citation>
    <scope>NUCLEOTIDE SEQUENCE</scope>
</reference>
<keyword evidence="2" id="KW-1185">Reference proteome</keyword>
<dbReference type="AlphaFoldDB" id="A0AA86RYM0"/>
<evidence type="ECO:0000313" key="2">
    <source>
        <dbReference type="Proteomes" id="UP001189624"/>
    </source>
</evidence>
<evidence type="ECO:0000313" key="1">
    <source>
        <dbReference type="EMBL" id="CAJ1935617.1"/>
    </source>
</evidence>
<gene>
    <name evidence="1" type="ORF">AYBTSS11_LOCUS7007</name>
</gene>
<dbReference type="Proteomes" id="UP001189624">
    <property type="component" value="Chromosome 3"/>
</dbReference>
<dbReference type="EMBL" id="OY731400">
    <property type="protein sequence ID" value="CAJ1935617.1"/>
    <property type="molecule type" value="Genomic_DNA"/>
</dbReference>